<name>A0A1X0LA76_9MYCO</name>
<protein>
    <recommendedName>
        <fullName evidence="7">PE family immunomodulator PE5</fullName>
    </recommendedName>
</protein>
<accession>A0A1X0LA76</accession>
<dbReference type="Proteomes" id="UP000279331">
    <property type="component" value="Unassembled WGS sequence"/>
</dbReference>
<sequence length="68" mass="6524">MTLWVVPEGLAASAARIEARSAQLGGAHAAAGLEQLARSEAPTAQGSASYAAGDAAAAVSYGPAGDLA</sequence>
<keyword evidence="5" id="KW-1185">Reference proteome</keyword>
<dbReference type="Proteomes" id="UP000192335">
    <property type="component" value="Unassembled WGS sequence"/>
</dbReference>
<dbReference type="EMBL" id="MWQA01000001">
    <property type="protein sequence ID" value="ORC07878.1"/>
    <property type="molecule type" value="Genomic_DNA"/>
</dbReference>
<reference evidence="1 4" key="1">
    <citation type="submission" date="2017-02" db="EMBL/GenBank/DDBJ databases">
        <title>Mycobacterium kansasii genomes.</title>
        <authorList>
            <person name="Borowka P."/>
            <person name="Strapagiel D."/>
            <person name="Marciniak B."/>
            <person name="Lach J."/>
            <person name="Bakula Z."/>
            <person name="Van Ingen J."/>
            <person name="Safianowska A."/>
            <person name="Brzostek A."/>
            <person name="Dziadek J."/>
            <person name="Jagielski T."/>
        </authorList>
    </citation>
    <scope>NUCLEOTIDE SEQUENCE [LARGE SCALE GENOMIC DNA]</scope>
    <source>
        <strain evidence="1 4">12MK</strain>
    </source>
</reference>
<evidence type="ECO:0008006" key="7">
    <source>
        <dbReference type="Google" id="ProtNLM"/>
    </source>
</evidence>
<gene>
    <name evidence="1" type="ORF">B4U45_16020</name>
    <name evidence="2" type="ORF">LAUMK42_04859</name>
    <name evidence="3" type="ORF">LAUMK4_04874</name>
</gene>
<reference evidence="5 6" key="2">
    <citation type="submission" date="2018-09" db="EMBL/GenBank/DDBJ databases">
        <authorList>
            <person name="Tagini F."/>
        </authorList>
    </citation>
    <scope>NUCLEOTIDE SEQUENCE [LARGE SCALE GENOMIC DNA]</scope>
    <source>
        <strain evidence="3 5">MK4</strain>
        <strain evidence="2 6">MK42</strain>
    </source>
</reference>
<evidence type="ECO:0000313" key="5">
    <source>
        <dbReference type="Proteomes" id="UP000271464"/>
    </source>
</evidence>
<dbReference type="EMBL" id="UPHL01000139">
    <property type="protein sequence ID" value="VAZ86016.1"/>
    <property type="molecule type" value="Genomic_DNA"/>
</dbReference>
<organism evidence="1 4">
    <name type="scientific">Mycobacterium persicum</name>
    <dbReference type="NCBI Taxonomy" id="1487726"/>
    <lineage>
        <taxon>Bacteria</taxon>
        <taxon>Bacillati</taxon>
        <taxon>Actinomycetota</taxon>
        <taxon>Actinomycetes</taxon>
        <taxon>Mycobacteriales</taxon>
        <taxon>Mycobacteriaceae</taxon>
        <taxon>Mycobacterium</taxon>
    </lineage>
</organism>
<evidence type="ECO:0000313" key="3">
    <source>
        <dbReference type="EMBL" id="VBA29855.1"/>
    </source>
</evidence>
<evidence type="ECO:0000313" key="6">
    <source>
        <dbReference type="Proteomes" id="UP000279331"/>
    </source>
</evidence>
<dbReference type="GeneID" id="66598869"/>
<proteinExistence type="predicted"/>
<evidence type="ECO:0000313" key="4">
    <source>
        <dbReference type="Proteomes" id="UP000192335"/>
    </source>
</evidence>
<dbReference type="Proteomes" id="UP000271464">
    <property type="component" value="Unassembled WGS sequence"/>
</dbReference>
<comment type="caution">
    <text evidence="1">The sequence shown here is derived from an EMBL/GenBank/DDBJ whole genome shotgun (WGS) entry which is preliminary data.</text>
</comment>
<dbReference type="AlphaFoldDB" id="A0A1X0LA76"/>
<evidence type="ECO:0000313" key="2">
    <source>
        <dbReference type="EMBL" id="VAZ86016.1"/>
    </source>
</evidence>
<evidence type="ECO:0000313" key="1">
    <source>
        <dbReference type="EMBL" id="ORC07878.1"/>
    </source>
</evidence>
<dbReference type="RefSeq" id="WP_075545639.1">
    <property type="nucleotide sequence ID" value="NZ_CADEAW010000031.1"/>
</dbReference>
<dbReference type="EMBL" id="UPHM01000131">
    <property type="protein sequence ID" value="VBA29855.1"/>
    <property type="molecule type" value="Genomic_DNA"/>
</dbReference>